<gene>
    <name evidence="1" type="ORF">STAS_35560</name>
</gene>
<protein>
    <submittedName>
        <fullName evidence="1">3-deoxy-d-arabino-heptulosonate 7-phosphatesynthase</fullName>
    </submittedName>
</protein>
<dbReference type="Proteomes" id="UP000325081">
    <property type="component" value="Unassembled WGS sequence"/>
</dbReference>
<sequence length="148" mass="17079">MSRGFTAYIFQQRGSMKKLESSLENFELYLQKHEHCLSNVKTILSRDGSTFAFSSNWHCSEEFFTPSPERPPSFFISLFLPDVTLSMLGYLIGEEDTDSIGELLTSWPLALFLWEPDKIDELELAATMDNLLLRNYHDCQKSNGHHLH</sequence>
<organism evidence="1 2">
    <name type="scientific">Striga asiatica</name>
    <name type="common">Asiatic witchweed</name>
    <name type="synonym">Buchnera asiatica</name>
    <dbReference type="NCBI Taxonomy" id="4170"/>
    <lineage>
        <taxon>Eukaryota</taxon>
        <taxon>Viridiplantae</taxon>
        <taxon>Streptophyta</taxon>
        <taxon>Embryophyta</taxon>
        <taxon>Tracheophyta</taxon>
        <taxon>Spermatophyta</taxon>
        <taxon>Magnoliopsida</taxon>
        <taxon>eudicotyledons</taxon>
        <taxon>Gunneridae</taxon>
        <taxon>Pentapetalae</taxon>
        <taxon>asterids</taxon>
        <taxon>lamiids</taxon>
        <taxon>Lamiales</taxon>
        <taxon>Orobanchaceae</taxon>
        <taxon>Buchnereae</taxon>
        <taxon>Striga</taxon>
    </lineage>
</organism>
<comment type="caution">
    <text evidence="1">The sequence shown here is derived from an EMBL/GenBank/DDBJ whole genome shotgun (WGS) entry which is preliminary data.</text>
</comment>
<reference evidence="2" key="1">
    <citation type="journal article" date="2019" name="Curr. Biol.">
        <title>Genome Sequence of Striga asiatica Provides Insight into the Evolution of Plant Parasitism.</title>
        <authorList>
            <person name="Yoshida S."/>
            <person name="Kim S."/>
            <person name="Wafula E.K."/>
            <person name="Tanskanen J."/>
            <person name="Kim Y.M."/>
            <person name="Honaas L."/>
            <person name="Yang Z."/>
            <person name="Spallek T."/>
            <person name="Conn C.E."/>
            <person name="Ichihashi Y."/>
            <person name="Cheong K."/>
            <person name="Cui S."/>
            <person name="Der J.P."/>
            <person name="Gundlach H."/>
            <person name="Jiao Y."/>
            <person name="Hori C."/>
            <person name="Ishida J.K."/>
            <person name="Kasahara H."/>
            <person name="Kiba T."/>
            <person name="Kim M.S."/>
            <person name="Koo N."/>
            <person name="Laohavisit A."/>
            <person name="Lee Y.H."/>
            <person name="Lumba S."/>
            <person name="McCourt P."/>
            <person name="Mortimer J.C."/>
            <person name="Mutuku J.M."/>
            <person name="Nomura T."/>
            <person name="Sasaki-Sekimoto Y."/>
            <person name="Seto Y."/>
            <person name="Wang Y."/>
            <person name="Wakatake T."/>
            <person name="Sakakibara H."/>
            <person name="Demura T."/>
            <person name="Yamaguchi S."/>
            <person name="Yoneyama K."/>
            <person name="Manabe R.I."/>
            <person name="Nelson D.C."/>
            <person name="Schulman A.H."/>
            <person name="Timko M.P."/>
            <person name="dePamphilis C.W."/>
            <person name="Choi D."/>
            <person name="Shirasu K."/>
        </authorList>
    </citation>
    <scope>NUCLEOTIDE SEQUENCE [LARGE SCALE GENOMIC DNA]</scope>
    <source>
        <strain evidence="2">cv. UVA1</strain>
    </source>
</reference>
<evidence type="ECO:0000313" key="1">
    <source>
        <dbReference type="EMBL" id="GER57732.1"/>
    </source>
</evidence>
<accession>A0A5A7RKV2</accession>
<keyword evidence="2" id="KW-1185">Reference proteome</keyword>
<feature type="non-terminal residue" evidence="1">
    <location>
        <position position="148"/>
    </location>
</feature>
<dbReference type="EMBL" id="BKCP01013515">
    <property type="protein sequence ID" value="GER57732.1"/>
    <property type="molecule type" value="Genomic_DNA"/>
</dbReference>
<name>A0A5A7RKV2_STRAF</name>
<proteinExistence type="predicted"/>
<dbReference type="AlphaFoldDB" id="A0A5A7RKV2"/>
<evidence type="ECO:0000313" key="2">
    <source>
        <dbReference type="Proteomes" id="UP000325081"/>
    </source>
</evidence>